<feature type="region of interest" description="Disordered" evidence="9">
    <location>
        <begin position="167"/>
        <end position="268"/>
    </location>
</feature>
<keyword evidence="6 8" id="KW-0175">Coiled coil</keyword>
<gene>
    <name evidence="13" type="primary">LOC112693039</name>
</gene>
<dbReference type="InterPro" id="IPR008883">
    <property type="entry name" value="UEV_N"/>
</dbReference>
<protein>
    <submittedName>
        <fullName evidence="13">Tumor susceptibility gene 101 protein</fullName>
    </submittedName>
</protein>
<dbReference type="PROSITE" id="PS51322">
    <property type="entry name" value="UEV"/>
    <property type="match status" value="1"/>
</dbReference>
<evidence type="ECO:0000256" key="8">
    <source>
        <dbReference type="SAM" id="Coils"/>
    </source>
</evidence>
<dbReference type="Pfam" id="PF05743">
    <property type="entry name" value="UEV"/>
    <property type="match status" value="1"/>
</dbReference>
<evidence type="ECO:0000256" key="1">
    <source>
        <dbReference type="ARBA" id="ARBA00004177"/>
    </source>
</evidence>
<dbReference type="AlphaFoldDB" id="A0A8B8GMW8"/>
<dbReference type="PROSITE" id="PS51312">
    <property type="entry name" value="SB"/>
    <property type="match status" value="1"/>
</dbReference>
<accession>A0A8B8GMW8</accession>
<evidence type="ECO:0000259" key="10">
    <source>
        <dbReference type="PROSITE" id="PS51312"/>
    </source>
</evidence>
<evidence type="ECO:0000256" key="9">
    <source>
        <dbReference type="SAM" id="MobiDB-lite"/>
    </source>
</evidence>
<evidence type="ECO:0000256" key="6">
    <source>
        <dbReference type="ARBA" id="ARBA00023054"/>
    </source>
</evidence>
<name>A0A8B8GMW8_9HEMI</name>
<evidence type="ECO:0000256" key="2">
    <source>
        <dbReference type="ARBA" id="ARBA00009594"/>
    </source>
</evidence>
<evidence type="ECO:0000313" key="12">
    <source>
        <dbReference type="Proteomes" id="UP000694846"/>
    </source>
</evidence>
<dbReference type="SUPFAM" id="SSF140111">
    <property type="entry name" value="Endosomal sorting complex assembly domain"/>
    <property type="match status" value="1"/>
</dbReference>
<evidence type="ECO:0000256" key="3">
    <source>
        <dbReference type="ARBA" id="ARBA00022448"/>
    </source>
</evidence>
<dbReference type="Gene3D" id="6.10.250.370">
    <property type="match status" value="1"/>
</dbReference>
<feature type="domain" description="SB" evidence="10">
    <location>
        <begin position="369"/>
        <end position="435"/>
    </location>
</feature>
<dbReference type="InterPro" id="IPR017916">
    <property type="entry name" value="SB_dom"/>
</dbReference>
<dbReference type="GO" id="GO:0015031">
    <property type="term" value="P:protein transport"/>
    <property type="evidence" value="ECO:0007669"/>
    <property type="project" value="UniProtKB-UniRule"/>
</dbReference>
<feature type="coiled-coil region" evidence="8">
    <location>
        <begin position="287"/>
        <end position="356"/>
    </location>
</feature>
<dbReference type="InterPro" id="IPR052070">
    <property type="entry name" value="ESCRT-I_UEV_domain"/>
</dbReference>
<organism evidence="12 13">
    <name type="scientific">Sipha flava</name>
    <name type="common">yellow sugarcane aphid</name>
    <dbReference type="NCBI Taxonomy" id="143950"/>
    <lineage>
        <taxon>Eukaryota</taxon>
        <taxon>Metazoa</taxon>
        <taxon>Ecdysozoa</taxon>
        <taxon>Arthropoda</taxon>
        <taxon>Hexapoda</taxon>
        <taxon>Insecta</taxon>
        <taxon>Pterygota</taxon>
        <taxon>Neoptera</taxon>
        <taxon>Paraneoptera</taxon>
        <taxon>Hemiptera</taxon>
        <taxon>Sternorrhyncha</taxon>
        <taxon>Aphidomorpha</taxon>
        <taxon>Aphidoidea</taxon>
        <taxon>Aphididae</taxon>
        <taxon>Sipha</taxon>
    </lineage>
</organism>
<keyword evidence="4" id="KW-0967">Endosome</keyword>
<dbReference type="RefSeq" id="XP_025423707.1">
    <property type="nucleotide sequence ID" value="XM_025567922.1"/>
</dbReference>
<evidence type="ECO:0000313" key="13">
    <source>
        <dbReference type="RefSeq" id="XP_025423707.1"/>
    </source>
</evidence>
<dbReference type="OrthoDB" id="306304at2759"/>
<dbReference type="Gene3D" id="6.10.140.820">
    <property type="match status" value="1"/>
</dbReference>
<proteinExistence type="inferred from homology"/>
<evidence type="ECO:0000259" key="11">
    <source>
        <dbReference type="PROSITE" id="PS51322"/>
    </source>
</evidence>
<dbReference type="GO" id="GO:0000813">
    <property type="term" value="C:ESCRT I complex"/>
    <property type="evidence" value="ECO:0007669"/>
    <property type="project" value="TreeGrafter"/>
</dbReference>
<keyword evidence="5 7" id="KW-0653">Protein transport</keyword>
<feature type="domain" description="UEV" evidence="11">
    <location>
        <begin position="3"/>
        <end position="146"/>
    </location>
</feature>
<dbReference type="CDD" id="cd11685">
    <property type="entry name" value="UEV_TSG101-like"/>
    <property type="match status" value="1"/>
</dbReference>
<dbReference type="Proteomes" id="UP000694846">
    <property type="component" value="Unplaced"/>
</dbReference>
<dbReference type="Pfam" id="PF09454">
    <property type="entry name" value="Vps23_core"/>
    <property type="match status" value="1"/>
</dbReference>
<dbReference type="Gene3D" id="3.10.110.10">
    <property type="entry name" value="Ubiquitin Conjugating Enzyme"/>
    <property type="match status" value="1"/>
</dbReference>
<dbReference type="GO" id="GO:0043130">
    <property type="term" value="F:ubiquitin binding"/>
    <property type="evidence" value="ECO:0007669"/>
    <property type="project" value="TreeGrafter"/>
</dbReference>
<dbReference type="SUPFAM" id="SSF54495">
    <property type="entry name" value="UBC-like"/>
    <property type="match status" value="1"/>
</dbReference>
<evidence type="ECO:0000256" key="7">
    <source>
        <dbReference type="PROSITE-ProRule" id="PRU00644"/>
    </source>
</evidence>
<reference evidence="13" key="1">
    <citation type="submission" date="2025-08" db="UniProtKB">
        <authorList>
            <consortium name="RefSeq"/>
        </authorList>
    </citation>
    <scope>IDENTIFICATION</scope>
    <source>
        <tissue evidence="13">Whole body</tissue>
    </source>
</reference>
<sequence length="435" mass="49119">MIRVEESRIKSYLTMYKFPEQTKKEIVKTLNFYHGLICNFETFLFSNRIEKKLVNLSGTIPVTFKGTTYHIPICIWLMDTHPNNAPICYVKPTTEMRIKMSMYVDHNGKIYLPYLHNWTPTTSNLLDLIGIMTITFSETPPVYSVRQTEQPVNPGYPSPMPYGGTGSNVMHPYPSIPTQAATTSNPSTFHGSSNTPYPLYNNQFPTPSYPTGSSNTSNFSPYSPPYPTQNCAYPQQPAPIRPEYPPYPSAASSSPNTTPGSNVSDGGTITEEHIKASLLSAIEDKVRRRFNEQMAQNKDELDILQQSQRELTLGKTKLDSILTSLNKEKAELEQNIQVLRDKELELEMAISKLSKEDNIDIDDAVTTTAPLYKQILNAFAEEAATEDAIYYMGEALRRGVIDLEVFLKQVRSLSRKQFMLRALMQRCRHKAGLVA</sequence>
<evidence type="ECO:0000256" key="4">
    <source>
        <dbReference type="ARBA" id="ARBA00022753"/>
    </source>
</evidence>
<dbReference type="CTD" id="7251"/>
<feature type="compositionally biased region" description="Low complexity" evidence="9">
    <location>
        <begin position="249"/>
        <end position="264"/>
    </location>
</feature>
<dbReference type="PANTHER" id="PTHR23306:SF3">
    <property type="entry name" value="TUMOR SUPPRESSOR PROTEIN 101"/>
    <property type="match status" value="1"/>
</dbReference>
<dbReference type="GeneID" id="112693039"/>
<feature type="compositionally biased region" description="Pro residues" evidence="9">
    <location>
        <begin position="236"/>
        <end position="248"/>
    </location>
</feature>
<keyword evidence="3 7" id="KW-0813">Transport</keyword>
<dbReference type="GO" id="GO:0008333">
    <property type="term" value="P:endosome to lysosome transport"/>
    <property type="evidence" value="ECO:0007669"/>
    <property type="project" value="TreeGrafter"/>
</dbReference>
<dbReference type="InterPro" id="IPR037202">
    <property type="entry name" value="ESCRT_assembly_dom"/>
</dbReference>
<comment type="subcellular location">
    <subcellularLocation>
        <location evidence="1">Endosome</location>
    </subcellularLocation>
</comment>
<evidence type="ECO:0000256" key="5">
    <source>
        <dbReference type="ARBA" id="ARBA00022927"/>
    </source>
</evidence>
<feature type="compositionally biased region" description="Polar residues" evidence="9">
    <location>
        <begin position="176"/>
        <end position="221"/>
    </location>
</feature>
<keyword evidence="12" id="KW-1185">Reference proteome</keyword>
<dbReference type="PANTHER" id="PTHR23306">
    <property type="entry name" value="TUMOR SUSCEPTIBILITY GENE 101 PROTEIN-RELATED"/>
    <property type="match status" value="1"/>
</dbReference>
<comment type="similarity">
    <text evidence="2">Belongs to the ubiquitin-conjugating enzyme family. UEV subfamily.</text>
</comment>
<dbReference type="InterPro" id="IPR016135">
    <property type="entry name" value="UBQ-conjugating_enzyme/RWD"/>
</dbReference>